<comment type="similarity">
    <text evidence="2">Belongs to the PGA52 family.</text>
</comment>
<feature type="compositionally biased region" description="Pro residues" evidence="8">
    <location>
        <begin position="172"/>
        <end position="184"/>
    </location>
</feature>
<evidence type="ECO:0000256" key="1">
    <source>
        <dbReference type="ARBA" id="ARBA00000382"/>
    </source>
</evidence>
<evidence type="ECO:0000256" key="6">
    <source>
        <dbReference type="ARBA" id="ARBA00023295"/>
    </source>
</evidence>
<proteinExistence type="inferred from homology"/>
<feature type="signal peptide" evidence="9">
    <location>
        <begin position="1"/>
        <end position="19"/>
    </location>
</feature>
<dbReference type="PANTHER" id="PTHR31737">
    <property type="entry name" value="PROTEIN TOS1"/>
    <property type="match status" value="1"/>
</dbReference>
<feature type="chain" id="PRO_5046773366" description="glucan endo-1,3-beta-D-glucosidase" evidence="9">
    <location>
        <begin position="20"/>
        <end position="466"/>
    </location>
</feature>
<dbReference type="Pfam" id="PF10290">
    <property type="entry name" value="YJL171C_Tos1_N"/>
    <property type="match status" value="1"/>
</dbReference>
<dbReference type="Gene3D" id="2.60.120.200">
    <property type="match status" value="1"/>
</dbReference>
<feature type="domain" description="Cell wall protein YJL171C/Tos1 C-terminal" evidence="10">
    <location>
        <begin position="225"/>
        <end position="442"/>
    </location>
</feature>
<keyword evidence="7" id="KW-0961">Cell wall biogenesis/degradation</keyword>
<comment type="caution">
    <text evidence="12">The sequence shown here is derived from an EMBL/GenBank/DDBJ whole genome shotgun (WGS) entry which is preliminary data.</text>
</comment>
<dbReference type="InterPro" id="IPR018807">
    <property type="entry name" value="YJL171C/Tos1_N"/>
</dbReference>
<dbReference type="Pfam" id="PF10287">
    <property type="entry name" value="YJL171C_Tos1_C"/>
    <property type="match status" value="1"/>
</dbReference>
<evidence type="ECO:0000256" key="7">
    <source>
        <dbReference type="ARBA" id="ARBA00023316"/>
    </source>
</evidence>
<dbReference type="Proteomes" id="UP001492380">
    <property type="component" value="Unassembled WGS sequence"/>
</dbReference>
<dbReference type="EMBL" id="JBBWRZ010000002">
    <property type="protein sequence ID" value="KAK8244037.1"/>
    <property type="molecule type" value="Genomic_DNA"/>
</dbReference>
<keyword evidence="13" id="KW-1185">Reference proteome</keyword>
<reference evidence="12 13" key="1">
    <citation type="submission" date="2024-04" db="EMBL/GenBank/DDBJ databases">
        <title>Phyllosticta paracitricarpa is synonymous to the EU quarantine fungus P. citricarpa based on phylogenomic analyses.</title>
        <authorList>
            <consortium name="Lawrence Berkeley National Laboratory"/>
            <person name="Van Ingen-Buijs V.A."/>
            <person name="Van Westerhoven A.C."/>
            <person name="Haridas S."/>
            <person name="Skiadas P."/>
            <person name="Martin F."/>
            <person name="Groenewald J.Z."/>
            <person name="Crous P.W."/>
            <person name="Seidl M.F."/>
        </authorList>
    </citation>
    <scope>NUCLEOTIDE SEQUENCE [LARGE SCALE GENOMIC DNA]</scope>
    <source>
        <strain evidence="12 13">CBS 123374</strain>
    </source>
</reference>
<evidence type="ECO:0000256" key="8">
    <source>
        <dbReference type="SAM" id="MobiDB-lite"/>
    </source>
</evidence>
<sequence>MNIPLFLLALFAHLSITGAMRNGCADAAMDESGNYYCEPAVNTIKYVNISGSGTYKTPSLIEGSDSCVDFIDIPYSGPLAPYNEEITIILRGPLKIRQFAAYVLNATCQGSSLNKRSHAAAHERRHNHHAHHAHQHLHDEAEKKKRGLGDVVVAEIDGELVSWINTYGGTPAPQPPAPEPPAVQPPAVSSPSASPTSVPLPPPPPPPEFPPSVQPKPAPSGTCQAWDRVSYYNSEVRVKEGLTFLTHPDWTNSISYAGPDGTSSANEPTLFNGELKNAGEMFINTDKPCSEDIGTECPYFKEGDKAYHGYGGTKKAFFFEFLMPDTGTHATVGEMASKYVADNMPAIWSLNSRVMTNQYGCNCHESGCGEIDFFEIMNPGNYRLKSTIHGKSGFSGGDSHYIKRPTDSWMSAWVIMDEDKMVLKVVEPNTVAPDSLTQDLLSSIMGSDDETIINIEGKLAVFEVAA</sequence>
<dbReference type="PANTHER" id="PTHR31737:SF2">
    <property type="entry name" value="PROTEIN TOS1"/>
    <property type="match status" value="1"/>
</dbReference>
<dbReference type="InterPro" id="IPR018805">
    <property type="entry name" value="YJL171C/Tos1_C"/>
</dbReference>
<evidence type="ECO:0000256" key="9">
    <source>
        <dbReference type="SAM" id="SignalP"/>
    </source>
</evidence>
<feature type="region of interest" description="Disordered" evidence="8">
    <location>
        <begin position="114"/>
        <end position="145"/>
    </location>
</feature>
<keyword evidence="6" id="KW-0326">Glycosidase</keyword>
<evidence type="ECO:0000313" key="13">
    <source>
        <dbReference type="Proteomes" id="UP001492380"/>
    </source>
</evidence>
<feature type="compositionally biased region" description="Low complexity" evidence="8">
    <location>
        <begin position="185"/>
        <end position="197"/>
    </location>
</feature>
<evidence type="ECO:0000256" key="5">
    <source>
        <dbReference type="ARBA" id="ARBA00022801"/>
    </source>
</evidence>
<accession>A0ABR1YZ96</accession>
<feature type="region of interest" description="Disordered" evidence="8">
    <location>
        <begin position="167"/>
        <end position="221"/>
    </location>
</feature>
<evidence type="ECO:0000259" key="10">
    <source>
        <dbReference type="Pfam" id="PF10287"/>
    </source>
</evidence>
<evidence type="ECO:0000259" key="11">
    <source>
        <dbReference type="Pfam" id="PF10290"/>
    </source>
</evidence>
<feature type="compositionally biased region" description="Pro residues" evidence="8">
    <location>
        <begin position="198"/>
        <end position="218"/>
    </location>
</feature>
<evidence type="ECO:0000256" key="2">
    <source>
        <dbReference type="ARBA" id="ARBA00006055"/>
    </source>
</evidence>
<keyword evidence="4 9" id="KW-0732">Signal</keyword>
<protein>
    <recommendedName>
        <fullName evidence="3">glucan endo-1,3-beta-D-glucosidase</fullName>
        <ecNumber evidence="3">3.2.1.39</ecNumber>
    </recommendedName>
</protein>
<dbReference type="EC" id="3.2.1.39" evidence="3"/>
<organism evidence="12 13">
    <name type="scientific">Phyllosticta capitalensis</name>
    <dbReference type="NCBI Taxonomy" id="121624"/>
    <lineage>
        <taxon>Eukaryota</taxon>
        <taxon>Fungi</taxon>
        <taxon>Dikarya</taxon>
        <taxon>Ascomycota</taxon>
        <taxon>Pezizomycotina</taxon>
        <taxon>Dothideomycetes</taxon>
        <taxon>Dothideomycetes incertae sedis</taxon>
        <taxon>Botryosphaeriales</taxon>
        <taxon>Phyllostictaceae</taxon>
        <taxon>Phyllosticta</taxon>
    </lineage>
</organism>
<keyword evidence="5" id="KW-0378">Hydrolase</keyword>
<comment type="catalytic activity">
    <reaction evidence="1">
        <text>Hydrolysis of (1-&gt;3)-beta-D-glucosidic linkages in (1-&gt;3)-beta-D-glucans.</text>
        <dbReference type="EC" id="3.2.1.39"/>
    </reaction>
</comment>
<evidence type="ECO:0000313" key="12">
    <source>
        <dbReference type="EMBL" id="KAK8244037.1"/>
    </source>
</evidence>
<evidence type="ECO:0000256" key="3">
    <source>
        <dbReference type="ARBA" id="ARBA00012780"/>
    </source>
</evidence>
<name>A0ABR1YZ96_9PEZI</name>
<gene>
    <name evidence="12" type="ORF">HDK90DRAFT_143411</name>
</gene>
<feature type="domain" description="Cell wall protein YJL171C/Tos1 N-terminal" evidence="11">
    <location>
        <begin position="43"/>
        <end position="103"/>
    </location>
</feature>
<feature type="compositionally biased region" description="Basic residues" evidence="8">
    <location>
        <begin position="115"/>
        <end position="135"/>
    </location>
</feature>
<evidence type="ECO:0000256" key="4">
    <source>
        <dbReference type="ARBA" id="ARBA00022729"/>
    </source>
</evidence>